<evidence type="ECO:0000313" key="1">
    <source>
        <dbReference type="EMBL" id="NID13669.1"/>
    </source>
</evidence>
<evidence type="ECO:0000313" key="2">
    <source>
        <dbReference type="Proteomes" id="UP000606008"/>
    </source>
</evidence>
<name>A0ABX0QMV9_9BACT</name>
<dbReference type="Proteomes" id="UP000606008">
    <property type="component" value="Unassembled WGS sequence"/>
</dbReference>
<accession>A0ABX0QMV9</accession>
<reference evidence="2" key="2">
    <citation type="submission" date="2023-07" db="EMBL/GenBank/DDBJ databases">
        <authorList>
            <person name="Jung D.-H."/>
        </authorList>
    </citation>
    <scope>NUCLEOTIDE SEQUENCE [LARGE SCALE GENOMIC DNA]</scope>
    <source>
        <strain evidence="2">JA-25</strain>
    </source>
</reference>
<reference evidence="2" key="1">
    <citation type="submission" date="2019-09" db="EMBL/GenBank/DDBJ databases">
        <authorList>
            <person name="Jung D.-H."/>
        </authorList>
    </citation>
    <scope>NUCLEOTIDE SEQUENCE [LARGE SCALE GENOMIC DNA]</scope>
    <source>
        <strain evidence="2">JA-25</strain>
    </source>
</reference>
<dbReference type="EMBL" id="WAEL01000013">
    <property type="protein sequence ID" value="NID13669.1"/>
    <property type="molecule type" value="Genomic_DNA"/>
</dbReference>
<keyword evidence="2" id="KW-1185">Reference proteome</keyword>
<organism evidence="1 2">
    <name type="scientific">Fibrivirga algicola</name>
    <dbReference type="NCBI Taxonomy" id="2950420"/>
    <lineage>
        <taxon>Bacteria</taxon>
        <taxon>Pseudomonadati</taxon>
        <taxon>Bacteroidota</taxon>
        <taxon>Cytophagia</taxon>
        <taxon>Cytophagales</taxon>
        <taxon>Spirosomataceae</taxon>
        <taxon>Fibrivirga</taxon>
    </lineage>
</organism>
<proteinExistence type="predicted"/>
<protein>
    <submittedName>
        <fullName evidence="1">Uncharacterized protein</fullName>
    </submittedName>
</protein>
<sequence length="141" mass="15154">MDNGYTEGRGHLKGSGYTVRVQAKGDSVQFSLTGDGTAGRYDQLDLGTYAVDAKTTGVASSYFTIKKDVLADYNAVTVVDRIVGGAGGRQITYTFPITLYQFMTGTPKAGQYTPIKASDLFSTTQRVVGIFTVERIVTLTN</sequence>
<comment type="caution">
    <text evidence="1">The sequence shown here is derived from an EMBL/GenBank/DDBJ whole genome shotgun (WGS) entry which is preliminary data.</text>
</comment>
<gene>
    <name evidence="1" type="ORF">F7231_26105</name>
</gene>